<dbReference type="Gene3D" id="1.20.120.160">
    <property type="entry name" value="HPT domain"/>
    <property type="match status" value="1"/>
</dbReference>
<dbReference type="InterPro" id="IPR001867">
    <property type="entry name" value="OmpR/PhoB-type_DNA-bd"/>
</dbReference>
<feature type="compositionally biased region" description="Basic and acidic residues" evidence="5">
    <location>
        <begin position="238"/>
        <end position="248"/>
    </location>
</feature>
<dbReference type="PANTHER" id="PTHR48111">
    <property type="entry name" value="REGULATOR OF RPOS"/>
    <property type="match status" value="1"/>
</dbReference>
<evidence type="ECO:0000256" key="3">
    <source>
        <dbReference type="PROSITE-ProRule" id="PRU00169"/>
    </source>
</evidence>
<dbReference type="InterPro" id="IPR011006">
    <property type="entry name" value="CheY-like_superfamily"/>
</dbReference>
<dbReference type="SMART" id="SM00862">
    <property type="entry name" value="Trans_reg_C"/>
    <property type="match status" value="1"/>
</dbReference>
<evidence type="ECO:0000259" key="8">
    <source>
        <dbReference type="PROSITE" id="PS51755"/>
    </source>
</evidence>
<dbReference type="Pfam" id="PF00486">
    <property type="entry name" value="Trans_reg_C"/>
    <property type="match status" value="1"/>
</dbReference>
<dbReference type="CDD" id="cd00383">
    <property type="entry name" value="trans_reg_C"/>
    <property type="match status" value="1"/>
</dbReference>
<feature type="region of interest" description="Disordered" evidence="5">
    <location>
        <begin position="238"/>
        <end position="258"/>
    </location>
</feature>
<evidence type="ECO:0000313" key="10">
    <source>
        <dbReference type="Proteomes" id="UP000604661"/>
    </source>
</evidence>
<keyword evidence="3" id="KW-0597">Phosphoprotein</keyword>
<evidence type="ECO:0000259" key="6">
    <source>
        <dbReference type="PROSITE" id="PS50110"/>
    </source>
</evidence>
<dbReference type="InterPro" id="IPR036388">
    <property type="entry name" value="WH-like_DNA-bd_sf"/>
</dbReference>
<dbReference type="Gene3D" id="3.40.50.2300">
    <property type="match status" value="2"/>
</dbReference>
<gene>
    <name evidence="9" type="ORF">H6G95_31155</name>
</gene>
<feature type="modified residue" description="Phosphohistidine" evidence="2">
    <location>
        <position position="310"/>
    </location>
</feature>
<evidence type="ECO:0000259" key="7">
    <source>
        <dbReference type="PROSITE" id="PS50894"/>
    </source>
</evidence>
<dbReference type="PROSITE" id="PS50894">
    <property type="entry name" value="HPT"/>
    <property type="match status" value="1"/>
</dbReference>
<feature type="domain" description="Response regulatory" evidence="6">
    <location>
        <begin position="2"/>
        <end position="124"/>
    </location>
</feature>
<name>A0ABR8F4Z3_NOSLI</name>
<comment type="caution">
    <text evidence="9">The sequence shown here is derived from an EMBL/GenBank/DDBJ whole genome shotgun (WGS) entry which is preliminary data.</text>
</comment>
<evidence type="ECO:0000256" key="5">
    <source>
        <dbReference type="SAM" id="MobiDB-lite"/>
    </source>
</evidence>
<evidence type="ECO:0000256" key="1">
    <source>
        <dbReference type="ARBA" id="ARBA00023125"/>
    </source>
</evidence>
<reference evidence="9 10" key="1">
    <citation type="journal article" date="2020" name="ISME J.">
        <title>Comparative genomics reveals insights into cyanobacterial evolution and habitat adaptation.</title>
        <authorList>
            <person name="Chen M.Y."/>
            <person name="Teng W.K."/>
            <person name="Zhao L."/>
            <person name="Hu C.X."/>
            <person name="Zhou Y.K."/>
            <person name="Han B.P."/>
            <person name="Song L.R."/>
            <person name="Shu W.S."/>
        </authorList>
    </citation>
    <scope>NUCLEOTIDE SEQUENCE [LARGE SCALE GENOMIC DNA]</scope>
    <source>
        <strain evidence="9 10">FACHB-391</strain>
    </source>
</reference>
<organism evidence="9 10">
    <name type="scientific">Nostoc linckia FACHB-391</name>
    <dbReference type="NCBI Taxonomy" id="2692906"/>
    <lineage>
        <taxon>Bacteria</taxon>
        <taxon>Bacillati</taxon>
        <taxon>Cyanobacteriota</taxon>
        <taxon>Cyanophyceae</taxon>
        <taxon>Nostocales</taxon>
        <taxon>Nostocaceae</taxon>
        <taxon>Nostoc</taxon>
    </lineage>
</organism>
<keyword evidence="10" id="KW-1185">Reference proteome</keyword>
<dbReference type="Pfam" id="PF00072">
    <property type="entry name" value="Response_reg"/>
    <property type="match status" value="2"/>
</dbReference>
<dbReference type="PROSITE" id="PS50110">
    <property type="entry name" value="RESPONSE_REGULATORY"/>
    <property type="match status" value="2"/>
</dbReference>
<accession>A0ABR8F4Z3</accession>
<dbReference type="PANTHER" id="PTHR48111:SF15">
    <property type="entry name" value="OMPR SUBFAMILY"/>
    <property type="match status" value="1"/>
</dbReference>
<dbReference type="InterPro" id="IPR036641">
    <property type="entry name" value="HPT_dom_sf"/>
</dbReference>
<evidence type="ECO:0000256" key="2">
    <source>
        <dbReference type="PROSITE-ProRule" id="PRU00110"/>
    </source>
</evidence>
<dbReference type="Pfam" id="PF01627">
    <property type="entry name" value="Hpt"/>
    <property type="match status" value="1"/>
</dbReference>
<dbReference type="SUPFAM" id="SSF52172">
    <property type="entry name" value="CheY-like"/>
    <property type="match status" value="2"/>
</dbReference>
<evidence type="ECO:0000256" key="4">
    <source>
        <dbReference type="PROSITE-ProRule" id="PRU01091"/>
    </source>
</evidence>
<evidence type="ECO:0000313" key="9">
    <source>
        <dbReference type="EMBL" id="MBD2564960.1"/>
    </source>
</evidence>
<dbReference type="RefSeq" id="WP_190900765.1">
    <property type="nucleotide sequence ID" value="NZ_JACJTE010000064.1"/>
</dbReference>
<feature type="compositionally biased region" description="Polar residues" evidence="5">
    <location>
        <begin position="249"/>
        <end position="258"/>
    </location>
</feature>
<dbReference type="PROSITE" id="PS51755">
    <property type="entry name" value="OMPR_PHOB"/>
    <property type="match status" value="1"/>
</dbReference>
<dbReference type="InterPro" id="IPR039420">
    <property type="entry name" value="WalR-like"/>
</dbReference>
<dbReference type="InterPro" id="IPR001789">
    <property type="entry name" value="Sig_transdc_resp-reg_receiver"/>
</dbReference>
<dbReference type="SMART" id="SM00448">
    <property type="entry name" value="REC"/>
    <property type="match status" value="2"/>
</dbReference>
<feature type="DNA-binding region" description="OmpR/PhoB-type" evidence="4">
    <location>
        <begin position="132"/>
        <end position="230"/>
    </location>
</feature>
<feature type="domain" description="HPt" evidence="7">
    <location>
        <begin position="270"/>
        <end position="367"/>
    </location>
</feature>
<feature type="modified residue" description="4-aspartylphosphate" evidence="3">
    <location>
        <position position="439"/>
    </location>
</feature>
<feature type="domain" description="OmpR/PhoB-type" evidence="8">
    <location>
        <begin position="132"/>
        <end position="230"/>
    </location>
</feature>
<protein>
    <submittedName>
        <fullName evidence="9">Response regulator</fullName>
    </submittedName>
</protein>
<dbReference type="Gene3D" id="6.10.250.690">
    <property type="match status" value="1"/>
</dbReference>
<dbReference type="EMBL" id="JACJTE010000064">
    <property type="protein sequence ID" value="MBD2564960.1"/>
    <property type="molecule type" value="Genomic_DNA"/>
</dbReference>
<feature type="modified residue" description="4-aspartylphosphate" evidence="3">
    <location>
        <position position="51"/>
    </location>
</feature>
<dbReference type="CDD" id="cd17574">
    <property type="entry name" value="REC_OmpR"/>
    <property type="match status" value="1"/>
</dbReference>
<dbReference type="Gene3D" id="1.10.10.10">
    <property type="entry name" value="Winged helix-like DNA-binding domain superfamily/Winged helix DNA-binding domain"/>
    <property type="match status" value="1"/>
</dbReference>
<keyword evidence="1 4" id="KW-0238">DNA-binding</keyword>
<proteinExistence type="predicted"/>
<sequence length="520" mass="59691">MRVLLIEDDEPLADILKQSLSSQNYLVEMVIDGQAGWNLVEVFEYDIILLDIKLPRLDGISFCQRLRREGSYRSQSLNHNTPILLMTATDASNNRVAGLDAGADDYIVKPFDLDELLARVRALLRRRNGERSPILEWEQLQVNPIKCQVSYQGQPFHLSSKEYKLLELFLRHQERIFSHGTLIEHLWALEDIPTENAIRAQIKGLRKRLKEFGIEDCIETVYGLGYRLKEAQIAKDQKNNKQTEDIQRQSEQSTPNQQIQHHVVSSINQLWGQYRGQYLNRLCVIEQAVSALQTETLTEELQQQAKQEVHTLKGSLGLFGLDGVSELSCEIEELFNVINKLDQKQKAQLAELTFSLRQALEQSSPKTELSNEETNHNIPSQKLLLSQRSRLMIVDDDAQLLDILQVMLQPWGFQITLLSDCQEFWQTLDKVRPDLLMLDIEIPKINGIDLCQRIRNDLHWGDLPILIISADTDDETIQRVFMAGADDYVSKPIRAAELVARVIRRLEHANVLKKLRAFGG</sequence>
<dbReference type="InterPro" id="IPR008207">
    <property type="entry name" value="Sig_transdc_His_kin_Hpt_dom"/>
</dbReference>
<feature type="domain" description="Response regulatory" evidence="6">
    <location>
        <begin position="390"/>
        <end position="506"/>
    </location>
</feature>
<dbReference type="Proteomes" id="UP000604661">
    <property type="component" value="Unassembled WGS sequence"/>
</dbReference>
<dbReference type="SUPFAM" id="SSF47226">
    <property type="entry name" value="Histidine-containing phosphotransfer domain, HPT domain"/>
    <property type="match status" value="1"/>
</dbReference>